<evidence type="ECO:0000313" key="1">
    <source>
        <dbReference type="EMBL" id="CAJ1956113.1"/>
    </source>
</evidence>
<organism evidence="1 2">
    <name type="scientific">Cylindrotheca closterium</name>
    <dbReference type="NCBI Taxonomy" id="2856"/>
    <lineage>
        <taxon>Eukaryota</taxon>
        <taxon>Sar</taxon>
        <taxon>Stramenopiles</taxon>
        <taxon>Ochrophyta</taxon>
        <taxon>Bacillariophyta</taxon>
        <taxon>Bacillariophyceae</taxon>
        <taxon>Bacillariophycidae</taxon>
        <taxon>Bacillariales</taxon>
        <taxon>Bacillariaceae</taxon>
        <taxon>Cylindrotheca</taxon>
    </lineage>
</organism>
<protein>
    <submittedName>
        <fullName evidence="1">Uncharacterized protein</fullName>
    </submittedName>
</protein>
<dbReference type="EMBL" id="CAKOGP040001903">
    <property type="protein sequence ID" value="CAJ1956113.1"/>
    <property type="molecule type" value="Genomic_DNA"/>
</dbReference>
<dbReference type="AlphaFoldDB" id="A0AAD2FXC9"/>
<accession>A0AAD2FXC9</accession>
<keyword evidence="2" id="KW-1185">Reference proteome</keyword>
<gene>
    <name evidence="1" type="ORF">CYCCA115_LOCUS16080</name>
</gene>
<proteinExistence type="predicted"/>
<name>A0AAD2FXC9_9STRA</name>
<evidence type="ECO:0000313" key="2">
    <source>
        <dbReference type="Proteomes" id="UP001295423"/>
    </source>
</evidence>
<reference evidence="1" key="1">
    <citation type="submission" date="2023-08" db="EMBL/GenBank/DDBJ databases">
        <authorList>
            <person name="Audoor S."/>
            <person name="Bilcke G."/>
        </authorList>
    </citation>
    <scope>NUCLEOTIDE SEQUENCE</scope>
</reference>
<dbReference type="Proteomes" id="UP001295423">
    <property type="component" value="Unassembled WGS sequence"/>
</dbReference>
<sequence length="294" mass="33114">MDSGNLTRYAIGGIALIGVVFVGKAMNKQESSSIRRPEEQQDTFESHVTQDDGNGLVELSKDCLWHVTTKFNGNGPPWRRMIIYCPPKTTSLLLVSPTAARDDIMQQIEALGSVDYLIIPNAYHRADAAVYHKRYPKAKVATLPDWVRKKVSEIVPVDMNVRELANIFHDSIKVLRIGGMGDPSKEEGDFEYAYEFRCSDQTLAFYVTDALFNFQDKSTANWIFGTRGIEQMDGCCTPVMGRISKYMAFDKKLVKEFYSGLAKRENISMILMAHGDVFVGDTQKPFQDIADNLK</sequence>
<comment type="caution">
    <text evidence="1">The sequence shown here is derived from an EMBL/GenBank/DDBJ whole genome shotgun (WGS) entry which is preliminary data.</text>
</comment>